<dbReference type="PRINTS" id="PR01847">
    <property type="entry name" value="VIRALFUSION"/>
</dbReference>
<dbReference type="Pfam" id="PF06086">
    <property type="entry name" value="Pox_A30L_A26L"/>
    <property type="match status" value="1"/>
</dbReference>
<feature type="region of interest" description="Disordered" evidence="3">
    <location>
        <begin position="429"/>
        <end position="476"/>
    </location>
</feature>
<keyword evidence="2" id="KW-0946">Virion</keyword>
<evidence type="ECO:0000256" key="1">
    <source>
        <dbReference type="ARBA" id="ARBA00004328"/>
    </source>
</evidence>
<evidence type="ECO:0000256" key="3">
    <source>
        <dbReference type="SAM" id="MobiDB-lite"/>
    </source>
</evidence>
<evidence type="ECO:0000313" key="4">
    <source>
        <dbReference type="EMBL" id="AAB58003.1"/>
    </source>
</evidence>
<gene>
    <name evidence="4" type="primary">B1-41-5</name>
</gene>
<evidence type="ECO:0000256" key="2">
    <source>
        <dbReference type="ARBA" id="ARBA00022844"/>
    </source>
</evidence>
<dbReference type="Pfam" id="PF02346">
    <property type="entry name" value="Vac_Fusion"/>
    <property type="match status" value="1"/>
</dbReference>
<dbReference type="InterPro" id="IPR003436">
    <property type="entry name" value="Chordopox_Fusion/A27"/>
</dbReference>
<name>O11367_MCV1</name>
<comment type="subcellular location">
    <subcellularLocation>
        <location evidence="1">Virion</location>
    </subcellularLocation>
</comment>
<feature type="compositionally biased region" description="Basic and acidic residues" evidence="3">
    <location>
        <begin position="440"/>
        <end position="451"/>
    </location>
</feature>
<dbReference type="GO" id="GO:0019064">
    <property type="term" value="P:fusion of virus membrane with host plasma membrane"/>
    <property type="evidence" value="ECO:0007669"/>
    <property type="project" value="InterPro"/>
</dbReference>
<reference evidence="4" key="1">
    <citation type="journal article" date="1997" name="Virus Genes">
        <title>A random DNA sequencing, computer-based approach for the generation of a gene map of Molluscum contagiosum virus.</title>
        <authorList>
            <person name="Moratilla M."/>
            <person name="Agromayor M."/>
            <person name="Nunez A."/>
            <person name="Funes J.M."/>
            <person name="Varas A.J."/>
            <person name="Lopez-Estebaranz J.L."/>
            <person name="Esteban M."/>
            <person name="Martin-Gallardo A."/>
        </authorList>
    </citation>
    <scope>NUCLEOTIDE SEQUENCE</scope>
</reference>
<feature type="compositionally biased region" description="Low complexity" evidence="3">
    <location>
        <begin position="12"/>
        <end position="81"/>
    </location>
</feature>
<dbReference type="GO" id="GO:0019031">
    <property type="term" value="C:viral envelope"/>
    <property type="evidence" value="ECO:0007669"/>
    <property type="project" value="InterPro"/>
</dbReference>
<dbReference type="InterPro" id="IPR009285">
    <property type="entry name" value="Poxvirus_A26L"/>
</dbReference>
<protein>
    <submittedName>
        <fullName evidence="4">B1-41-5 protein</fullName>
    </submittedName>
</protein>
<organismHost>
    <name type="scientific">Homo sapiens</name>
    <name type="common">Human</name>
    <dbReference type="NCBI Taxonomy" id="9606"/>
</organismHost>
<sequence>MADSEAVDPTPSGDTSSAGNTGGTSSAGNTGGTSSAGNTGDTSSAGNTGDTSSAGNTGETTGSSSAGSTDATTAHAAGTTPTPVPVPEPAVGVPSSIVDFAKLVNNTWNTALTSTICLHRQQRDAIRNVLRGYMSKNNTNNNESGVSASVPAAATSQDVAPADILSYPYMLGNSYYRQLMSYDQMQALVEMVPRSNTVDTVGKYVLYMVNYYMTVGQEQVSLRTASDPNYGPSVLTIMMHKILNRVYEIHTRTQCKYMFVGIPSYYWHGVSVSALQVWGAGLLRESSMKLYAAYLRFIAQNPRDIPSARLKVEYMGESWNFRRSVPEFAMEALCFRADDELTRYDLSTVRVYVDKVATDSYSYYEYPVLDSSAGAAGVTSKGGVPIKNMNYGSDISALLVIPPTSEAATGTPDPYLSLAKLITPEECGTQLTDEDLTPAARDESKDTKLSEGQDEPGAVADQTENTIPVGLQDEDPGADIARRRGDLGSLANSVRLIRELEDRVTTLAKDHTDVVNCCSTVSEGLSRLERHAETLRKTMLALVRKINVQTGRVPAGYRDDMVYE</sequence>
<feature type="region of interest" description="Disordered" evidence="3">
    <location>
        <begin position="1"/>
        <end position="90"/>
    </location>
</feature>
<accession>O11367</accession>
<organism evidence="4">
    <name type="scientific">Molluscum contagiosum virus subtype 1</name>
    <name type="common">MOCV</name>
    <name type="synonym">MCVI</name>
    <dbReference type="NCBI Taxonomy" id="10280"/>
    <lineage>
        <taxon>Viruses</taxon>
        <taxon>Varidnaviria</taxon>
        <taxon>Bamfordvirae</taxon>
        <taxon>Nucleocytoviricota</taxon>
        <taxon>Pokkesviricetes</taxon>
        <taxon>Chitovirales</taxon>
        <taxon>Poxviridae</taxon>
        <taxon>Chordopoxvirinae</taxon>
        <taxon>Molluscipoxvirus</taxon>
        <taxon>Molluscipoxvirus molluscum</taxon>
        <taxon>Molluscum contagiosum virus</taxon>
    </lineage>
</organism>
<dbReference type="EMBL" id="U86941">
    <property type="protein sequence ID" value="AAB58003.1"/>
    <property type="molecule type" value="Genomic_DNA"/>
</dbReference>
<proteinExistence type="predicted"/>